<reference evidence="1" key="1">
    <citation type="submission" date="2023-10" db="EMBL/GenBank/DDBJ databases">
        <authorList>
            <person name="Rodriguez Cubillos JULIANA M."/>
            <person name="De Vega J."/>
        </authorList>
    </citation>
    <scope>NUCLEOTIDE SEQUENCE</scope>
</reference>
<dbReference type="Proteomes" id="UP001177021">
    <property type="component" value="Unassembled WGS sequence"/>
</dbReference>
<dbReference type="EMBL" id="CASHSV030000149">
    <property type="protein sequence ID" value="CAJ2651608.1"/>
    <property type="molecule type" value="Genomic_DNA"/>
</dbReference>
<sequence>MPLVVPPRQEFARLALIIVVIFFLYISPDSPNSGAKSSQESLINHASQSNEFLSILNSSQWQDFAPRTSPKGASEQGKYLNLTGFRESDGYRGWERFNAWRERCALFHQEANKRSKINEIHENVFYTNTTGVLRGKWVRYEADLTGLEKSIWSKMNLSVIAPNSRWDTEKNEDWKRNITGSSGSIKLRIDEKESEDLDIKSIKTKEPSVQLVRKVTATINLNDEANKGNGWLVRIHGVHWLKKGVLLMTTTSEKFAGIFGLPHLTDSFEQFTSSKELIDQTLKIILQNLEKTPKKDNGNPLSSISENEAAHLTPQCEFVVFAQVYPIEIDQILGTSKNNAEIVVKEIERELRFPKGTPIPEIPRLQISTVILSPDCGFIIESKGPPEFAAEDGEHLIGEKQEVILKNIHQLLELFAVLILGQTFLLKAQSKDASTPSTVGCVSLYTISTMLFADAFVFASLSLLSGTSPNFFPSALPASFMSLMSVMLGIRFISAIWNSQEPERRERTMERQTTEALTHPLSPVVQAGSHTNISNITSVITPAATANIPDDNPIIIPSDQDIDAEIFENDLNSNSSLLPTTNPNVGSAQTRSQSNDTDSKAFFLLAGWLWIQCWVLVAQNILGPRWGLPKSWYIEGWNYHPILHMESLEEKGLPIGLVSNQDPLSPMNSLDAVLSPILTDQGRKDKKNIRLQSVDCAICMQILEVPILETAKDTTTGGVVGILESRRYMVTPCRHIFHSTCLEGWMRFRLQCPICRENLPPL</sequence>
<evidence type="ECO:0000313" key="2">
    <source>
        <dbReference type="Proteomes" id="UP001177021"/>
    </source>
</evidence>
<evidence type="ECO:0000313" key="1">
    <source>
        <dbReference type="EMBL" id="CAJ2651608.1"/>
    </source>
</evidence>
<accession>A0ACB0K5I7</accession>
<comment type="caution">
    <text evidence="1">The sequence shown here is derived from an EMBL/GenBank/DDBJ whole genome shotgun (WGS) entry which is preliminary data.</text>
</comment>
<protein>
    <submittedName>
        <fullName evidence="1">Uncharacterized protein</fullName>
    </submittedName>
</protein>
<proteinExistence type="predicted"/>
<gene>
    <name evidence="1" type="ORF">MILVUS5_LOCUS19218</name>
</gene>
<keyword evidence="2" id="KW-1185">Reference proteome</keyword>
<name>A0ACB0K5I7_TRIPR</name>
<organism evidence="1 2">
    <name type="scientific">Trifolium pratense</name>
    <name type="common">Red clover</name>
    <dbReference type="NCBI Taxonomy" id="57577"/>
    <lineage>
        <taxon>Eukaryota</taxon>
        <taxon>Viridiplantae</taxon>
        <taxon>Streptophyta</taxon>
        <taxon>Embryophyta</taxon>
        <taxon>Tracheophyta</taxon>
        <taxon>Spermatophyta</taxon>
        <taxon>Magnoliopsida</taxon>
        <taxon>eudicotyledons</taxon>
        <taxon>Gunneridae</taxon>
        <taxon>Pentapetalae</taxon>
        <taxon>rosids</taxon>
        <taxon>fabids</taxon>
        <taxon>Fabales</taxon>
        <taxon>Fabaceae</taxon>
        <taxon>Papilionoideae</taxon>
        <taxon>50 kb inversion clade</taxon>
        <taxon>NPAAA clade</taxon>
        <taxon>Hologalegina</taxon>
        <taxon>IRL clade</taxon>
        <taxon>Trifolieae</taxon>
        <taxon>Trifolium</taxon>
    </lineage>
</organism>